<accession>A0A0F9QA25</accession>
<reference evidence="2" key="1">
    <citation type="journal article" date="2015" name="Nature">
        <title>Complex archaea that bridge the gap between prokaryotes and eukaryotes.</title>
        <authorList>
            <person name="Spang A."/>
            <person name="Saw J.H."/>
            <person name="Jorgensen S.L."/>
            <person name="Zaremba-Niedzwiedzka K."/>
            <person name="Martijn J."/>
            <person name="Lind A.E."/>
            <person name="van Eijk R."/>
            <person name="Schleper C."/>
            <person name="Guy L."/>
            <person name="Ettema T.J."/>
        </authorList>
    </citation>
    <scope>NUCLEOTIDE SEQUENCE</scope>
</reference>
<keyword evidence="1" id="KW-0812">Transmembrane</keyword>
<evidence type="ECO:0000313" key="2">
    <source>
        <dbReference type="EMBL" id="KKN40790.1"/>
    </source>
</evidence>
<proteinExistence type="predicted"/>
<comment type="caution">
    <text evidence="2">The sequence shown here is derived from an EMBL/GenBank/DDBJ whole genome shotgun (WGS) entry which is preliminary data.</text>
</comment>
<evidence type="ECO:0000256" key="1">
    <source>
        <dbReference type="SAM" id="Phobius"/>
    </source>
</evidence>
<name>A0A0F9QA25_9ZZZZ</name>
<keyword evidence="1" id="KW-0472">Membrane</keyword>
<protein>
    <submittedName>
        <fullName evidence="2">Uncharacterized protein</fullName>
    </submittedName>
</protein>
<sequence>MSFKLLFLVVGYVISMFIAASFDSILVFLLLTGNYILLLSINYVFEELF</sequence>
<feature type="transmembrane region" description="Helical" evidence="1">
    <location>
        <begin position="6"/>
        <end position="31"/>
    </location>
</feature>
<keyword evidence="1" id="KW-1133">Transmembrane helix</keyword>
<organism evidence="2">
    <name type="scientific">marine sediment metagenome</name>
    <dbReference type="NCBI Taxonomy" id="412755"/>
    <lineage>
        <taxon>unclassified sequences</taxon>
        <taxon>metagenomes</taxon>
        <taxon>ecological metagenomes</taxon>
    </lineage>
</organism>
<dbReference type="AlphaFoldDB" id="A0A0F9QA25"/>
<gene>
    <name evidence="2" type="ORF">LCGC14_0730060</name>
</gene>
<dbReference type="EMBL" id="LAZR01001685">
    <property type="protein sequence ID" value="KKN40790.1"/>
    <property type="molecule type" value="Genomic_DNA"/>
</dbReference>